<dbReference type="WBParaSite" id="Gr19_v10_g7266.t1">
    <property type="protein sequence ID" value="Gr19_v10_g7266.t1"/>
    <property type="gene ID" value="Gr19_v10_g7266"/>
</dbReference>
<evidence type="ECO:0000256" key="3">
    <source>
        <dbReference type="SAM" id="SignalP"/>
    </source>
</evidence>
<feature type="region of interest" description="Disordered" evidence="1">
    <location>
        <begin position="69"/>
        <end position="89"/>
    </location>
</feature>
<evidence type="ECO:0000256" key="1">
    <source>
        <dbReference type="SAM" id="MobiDB-lite"/>
    </source>
</evidence>
<feature type="transmembrane region" description="Helical" evidence="2">
    <location>
        <begin position="427"/>
        <end position="451"/>
    </location>
</feature>
<keyword evidence="3" id="KW-0732">Signal</keyword>
<keyword evidence="4" id="KW-1185">Reference proteome</keyword>
<feature type="region of interest" description="Disordered" evidence="1">
    <location>
        <begin position="560"/>
        <end position="659"/>
    </location>
</feature>
<dbReference type="AlphaFoldDB" id="A0A914I6Q7"/>
<feature type="compositionally biased region" description="Low complexity" evidence="1">
    <location>
        <begin position="630"/>
        <end position="640"/>
    </location>
</feature>
<keyword evidence="2" id="KW-0472">Membrane</keyword>
<evidence type="ECO:0000313" key="4">
    <source>
        <dbReference type="Proteomes" id="UP000887572"/>
    </source>
</evidence>
<sequence length="659" mass="68983">MLSYAKEGRNLPKLLLFCAALLPAVVGTFRGQSVDYFDANARQHVGAGTGTSAVVVASSDGIQQQLLHPQHEQQKRGGQQPPKSNSNAYDPLLLYRHQQPQPQQQQQRGRINNGSMLWSAVASDVFGTVVPSDVANATTRLWTAGNGQQQPDGGNVQVQVQLRSYTNAGFRLPDARLCTCPAGNERCLQASPQRNGYNCLTSFAVFVLSADDSIHLEETPYLPLNAAGQLGQQQELGTVFRFQLNTEPSAIAIVVHNLGPQINMDGSLYETNTVTVVDTFVQPLNGAAAAAALPFSPVSRGTAKAPFFPSFVAATVPGQQQNVQLQGRLVGTQLSLTFSVSCRGTLVGPGCDLACNNSAANPSSAICQSRRTGFFSLCRWTSGGGSAAQQVTDCKNCPWGIKESAYCADGQGGVLEPSHAGVVSSSYYTAFVVLCCVCGLLLLCLLVAGLLTCKKIVRMRRDSPASFRRVHQQQAASRGGGVTNAHISTRGDAERALLTSATRPTEDNDTGGFAAFRLGPENGNGAKPPPPPYSVRSNGNAGTVVGGTHHSQRVAADALTNPFPLPRSNASTASASGRETPSVVVAAGGGGGGERQRFPPPLAIGTKTSKTLSPPRFQPLPHLGPQIRQAAAAAASAVPADSLNSSFAGMSPPSVSADV</sequence>
<feature type="signal peptide" evidence="3">
    <location>
        <begin position="1"/>
        <end position="27"/>
    </location>
</feature>
<keyword evidence="2" id="KW-0812">Transmembrane</keyword>
<evidence type="ECO:0000256" key="2">
    <source>
        <dbReference type="SAM" id="Phobius"/>
    </source>
</evidence>
<dbReference type="Proteomes" id="UP000887572">
    <property type="component" value="Unplaced"/>
</dbReference>
<keyword evidence="2" id="KW-1133">Transmembrane helix</keyword>
<feature type="chain" id="PRO_5037088592" evidence="3">
    <location>
        <begin position="28"/>
        <end position="659"/>
    </location>
</feature>
<proteinExistence type="predicted"/>
<feature type="compositionally biased region" description="Polar residues" evidence="1">
    <location>
        <begin position="568"/>
        <end position="579"/>
    </location>
</feature>
<organism evidence="4 5">
    <name type="scientific">Globodera rostochiensis</name>
    <name type="common">Golden nematode worm</name>
    <name type="synonym">Heterodera rostochiensis</name>
    <dbReference type="NCBI Taxonomy" id="31243"/>
    <lineage>
        <taxon>Eukaryota</taxon>
        <taxon>Metazoa</taxon>
        <taxon>Ecdysozoa</taxon>
        <taxon>Nematoda</taxon>
        <taxon>Chromadorea</taxon>
        <taxon>Rhabditida</taxon>
        <taxon>Tylenchina</taxon>
        <taxon>Tylenchomorpha</taxon>
        <taxon>Tylenchoidea</taxon>
        <taxon>Heteroderidae</taxon>
        <taxon>Heteroderinae</taxon>
        <taxon>Globodera</taxon>
    </lineage>
</organism>
<evidence type="ECO:0000313" key="5">
    <source>
        <dbReference type="WBParaSite" id="Gr19_v10_g7266.t1"/>
    </source>
</evidence>
<reference evidence="5" key="1">
    <citation type="submission" date="2022-11" db="UniProtKB">
        <authorList>
            <consortium name="WormBaseParasite"/>
        </authorList>
    </citation>
    <scope>IDENTIFICATION</scope>
</reference>
<protein>
    <submittedName>
        <fullName evidence="5">Uncharacterized protein</fullName>
    </submittedName>
</protein>
<accession>A0A914I6Q7</accession>
<name>A0A914I6Q7_GLORO</name>
<feature type="region of interest" description="Disordered" evidence="1">
    <location>
        <begin position="500"/>
        <end position="547"/>
    </location>
</feature>